<evidence type="ECO:0000313" key="10">
    <source>
        <dbReference type="Proteomes" id="UP000675881"/>
    </source>
</evidence>
<keyword evidence="6 7" id="KW-0560">Oxidoreductase</keyword>
<dbReference type="InterPro" id="IPR000447">
    <property type="entry name" value="G3P_DH_FAD-dep"/>
</dbReference>
<evidence type="ECO:0000256" key="4">
    <source>
        <dbReference type="ARBA" id="ARBA00022630"/>
    </source>
</evidence>
<keyword evidence="10" id="KW-1185">Reference proteome</keyword>
<comment type="similarity">
    <text evidence="2 7">Belongs to the FAD-dependent glycerol-3-phosphate dehydrogenase family.</text>
</comment>
<dbReference type="GO" id="GO:0005739">
    <property type="term" value="C:mitochondrion"/>
    <property type="evidence" value="ECO:0007669"/>
    <property type="project" value="TreeGrafter"/>
</dbReference>
<organism evidence="9 10">
    <name type="scientific">Lepeophtheirus salmonis</name>
    <name type="common">Salmon louse</name>
    <name type="synonym">Caligus salmonis</name>
    <dbReference type="NCBI Taxonomy" id="72036"/>
    <lineage>
        <taxon>Eukaryota</taxon>
        <taxon>Metazoa</taxon>
        <taxon>Ecdysozoa</taxon>
        <taxon>Arthropoda</taxon>
        <taxon>Crustacea</taxon>
        <taxon>Multicrustacea</taxon>
        <taxon>Hexanauplia</taxon>
        <taxon>Copepoda</taxon>
        <taxon>Siphonostomatoida</taxon>
        <taxon>Caligidae</taxon>
        <taxon>Lepeophtheirus</taxon>
    </lineage>
</organism>
<keyword evidence="4 7" id="KW-0285">Flavoprotein</keyword>
<dbReference type="InterPro" id="IPR006076">
    <property type="entry name" value="FAD-dep_OxRdtase"/>
</dbReference>
<protein>
    <recommendedName>
        <fullName evidence="3 7">Glycerol-3-phosphate dehydrogenase</fullName>
        <ecNumber evidence="3 7">1.1.5.3</ecNumber>
    </recommendedName>
</protein>
<evidence type="ECO:0000259" key="8">
    <source>
        <dbReference type="Pfam" id="PF01266"/>
    </source>
</evidence>
<feature type="domain" description="FAD dependent oxidoreductase" evidence="8">
    <location>
        <begin position="76"/>
        <end position="115"/>
    </location>
</feature>
<evidence type="ECO:0000256" key="3">
    <source>
        <dbReference type="ARBA" id="ARBA00013029"/>
    </source>
</evidence>
<reference evidence="9" key="1">
    <citation type="submission" date="2021-02" db="EMBL/GenBank/DDBJ databases">
        <authorList>
            <person name="Bekaert M."/>
        </authorList>
    </citation>
    <scope>NUCLEOTIDE SEQUENCE</scope>
    <source>
        <strain evidence="9">IoA-00</strain>
    </source>
</reference>
<dbReference type="PROSITE" id="PS00977">
    <property type="entry name" value="FAD_G3PDH_1"/>
    <property type="match status" value="1"/>
</dbReference>
<evidence type="ECO:0000256" key="1">
    <source>
        <dbReference type="ARBA" id="ARBA00001974"/>
    </source>
</evidence>
<dbReference type="Pfam" id="PF01266">
    <property type="entry name" value="DAO"/>
    <property type="match status" value="1"/>
</dbReference>
<dbReference type="GO" id="GO:0004368">
    <property type="term" value="F:glycerol-3-phosphate dehydrogenase (quinone) activity"/>
    <property type="evidence" value="ECO:0007669"/>
    <property type="project" value="UniProtKB-EC"/>
</dbReference>
<dbReference type="PANTHER" id="PTHR11985">
    <property type="entry name" value="GLYCEROL-3-PHOSPHATE DEHYDROGENASE"/>
    <property type="match status" value="1"/>
</dbReference>
<evidence type="ECO:0000313" key="9">
    <source>
        <dbReference type="EMBL" id="CAF2846794.1"/>
    </source>
</evidence>
<dbReference type="AlphaFoldDB" id="A0A7R8CKH6"/>
<keyword evidence="5" id="KW-0274">FAD</keyword>
<dbReference type="PANTHER" id="PTHR11985:SF15">
    <property type="entry name" value="GLYCEROL-3-PHOSPHATE DEHYDROGENASE, MITOCHONDRIAL"/>
    <property type="match status" value="1"/>
</dbReference>
<dbReference type="GO" id="GO:0006072">
    <property type="term" value="P:glycerol-3-phosphate metabolic process"/>
    <property type="evidence" value="ECO:0007669"/>
    <property type="project" value="UniProtKB-UniRule"/>
</dbReference>
<proteinExistence type="inferred from homology"/>
<dbReference type="Proteomes" id="UP000675881">
    <property type="component" value="Chromosome 14"/>
</dbReference>
<dbReference type="EMBL" id="HG994593">
    <property type="protein sequence ID" value="CAF2846794.1"/>
    <property type="molecule type" value="Genomic_DNA"/>
</dbReference>
<dbReference type="OrthoDB" id="264015at2759"/>
<dbReference type="PRINTS" id="PR01001">
    <property type="entry name" value="FADG3PDH"/>
</dbReference>
<comment type="cofactor">
    <cofactor evidence="1 7">
        <name>FAD</name>
        <dbReference type="ChEBI" id="CHEBI:57692"/>
    </cofactor>
</comment>
<evidence type="ECO:0000256" key="2">
    <source>
        <dbReference type="ARBA" id="ARBA00007330"/>
    </source>
</evidence>
<name>A0A7R8CKH6_LEPSM</name>
<evidence type="ECO:0000256" key="5">
    <source>
        <dbReference type="ARBA" id="ARBA00022827"/>
    </source>
</evidence>
<dbReference type="Gene3D" id="3.50.50.60">
    <property type="entry name" value="FAD/NAD(P)-binding domain"/>
    <property type="match status" value="1"/>
</dbReference>
<accession>A0A7R8CKH6</accession>
<dbReference type="SUPFAM" id="SSF51905">
    <property type="entry name" value="FAD/NAD(P)-binding domain"/>
    <property type="match status" value="1"/>
</dbReference>
<comment type="catalytic activity">
    <reaction evidence="7">
        <text>a quinone + sn-glycerol 3-phosphate = dihydroxyacetone phosphate + a quinol</text>
        <dbReference type="Rhea" id="RHEA:18977"/>
        <dbReference type="ChEBI" id="CHEBI:24646"/>
        <dbReference type="ChEBI" id="CHEBI:57597"/>
        <dbReference type="ChEBI" id="CHEBI:57642"/>
        <dbReference type="ChEBI" id="CHEBI:132124"/>
        <dbReference type="EC" id="1.1.5.3"/>
    </reaction>
</comment>
<dbReference type="InterPro" id="IPR036188">
    <property type="entry name" value="FAD/NAD-bd_sf"/>
</dbReference>
<evidence type="ECO:0000256" key="7">
    <source>
        <dbReference type="RuleBase" id="RU361217"/>
    </source>
</evidence>
<gene>
    <name evidence="9" type="ORF">LSAA_4558</name>
</gene>
<dbReference type="EC" id="1.1.5.3" evidence="3 7"/>
<evidence type="ECO:0000256" key="6">
    <source>
        <dbReference type="ARBA" id="ARBA00023002"/>
    </source>
</evidence>
<sequence length="115" mass="12245">MILSNANLKKILWGAAGVVTLAGGTFICAQILAEDRYAKKSLNHILKVNQSKNRRPKQKLPTRNENIASLKNKEYDVLIIGGGATGSGCALDSITRGLSTALVELDDFGSGTSSR</sequence>